<evidence type="ECO:0000256" key="1">
    <source>
        <dbReference type="ARBA" id="ARBA00000085"/>
    </source>
</evidence>
<evidence type="ECO:0000256" key="4">
    <source>
        <dbReference type="ARBA" id="ARBA00022553"/>
    </source>
</evidence>
<dbReference type="InterPro" id="IPR036890">
    <property type="entry name" value="HATPase_C_sf"/>
</dbReference>
<feature type="domain" description="HAMP" evidence="13">
    <location>
        <begin position="143"/>
        <end position="199"/>
    </location>
</feature>
<keyword evidence="5" id="KW-0808">Transferase</keyword>
<dbReference type="SMART" id="SM00387">
    <property type="entry name" value="HATPase_c"/>
    <property type="match status" value="1"/>
</dbReference>
<dbReference type="InterPro" id="IPR003661">
    <property type="entry name" value="HisK_dim/P_dom"/>
</dbReference>
<evidence type="ECO:0000256" key="3">
    <source>
        <dbReference type="ARBA" id="ARBA00012438"/>
    </source>
</evidence>
<dbReference type="SUPFAM" id="SSF47384">
    <property type="entry name" value="Homodimeric domain of signal transducing histidine kinase"/>
    <property type="match status" value="1"/>
</dbReference>
<accession>A0A1I5U2E1</accession>
<dbReference type="RefSeq" id="WP_075024041.1">
    <property type="nucleotide sequence ID" value="NZ_FOVH01000019.1"/>
</dbReference>
<evidence type="ECO:0000259" key="12">
    <source>
        <dbReference type="PROSITE" id="PS50109"/>
    </source>
</evidence>
<dbReference type="Pfam" id="PF02518">
    <property type="entry name" value="HATPase_c"/>
    <property type="match status" value="1"/>
</dbReference>
<feature type="domain" description="Histidine kinase" evidence="12">
    <location>
        <begin position="207"/>
        <end position="399"/>
    </location>
</feature>
<dbReference type="InterPro" id="IPR004358">
    <property type="entry name" value="Sig_transdc_His_kin-like_C"/>
</dbReference>
<keyword evidence="10 11" id="KW-0472">Membrane</keyword>
<dbReference type="InterPro" id="IPR003594">
    <property type="entry name" value="HATPase_dom"/>
</dbReference>
<dbReference type="AlphaFoldDB" id="A0A1I5U2E1"/>
<dbReference type="PANTHER" id="PTHR45436:SF5">
    <property type="entry name" value="SENSOR HISTIDINE KINASE TRCS"/>
    <property type="match status" value="1"/>
</dbReference>
<keyword evidence="8 11" id="KW-1133">Transmembrane helix</keyword>
<name>A0A1I5U2E1_9ACTN</name>
<evidence type="ECO:0000256" key="2">
    <source>
        <dbReference type="ARBA" id="ARBA00004236"/>
    </source>
</evidence>
<protein>
    <recommendedName>
        <fullName evidence="3">histidine kinase</fullName>
        <ecNumber evidence="3">2.7.13.3</ecNumber>
    </recommendedName>
</protein>
<keyword evidence="4" id="KW-0597">Phosphoprotein</keyword>
<keyword evidence="7 14" id="KW-0418">Kinase</keyword>
<dbReference type="eggNOG" id="COG2205">
    <property type="taxonomic scope" value="Bacteria"/>
</dbReference>
<feature type="transmembrane region" description="Helical" evidence="11">
    <location>
        <begin position="122"/>
        <end position="143"/>
    </location>
</feature>
<comment type="subcellular location">
    <subcellularLocation>
        <location evidence="2">Cell membrane</location>
    </subcellularLocation>
</comment>
<gene>
    <name evidence="14" type="ORF">SAMN04489713_1193</name>
</gene>
<evidence type="ECO:0000256" key="6">
    <source>
        <dbReference type="ARBA" id="ARBA00022692"/>
    </source>
</evidence>
<dbReference type="GO" id="GO:0000155">
    <property type="term" value="F:phosphorelay sensor kinase activity"/>
    <property type="evidence" value="ECO:0007669"/>
    <property type="project" value="InterPro"/>
</dbReference>
<organism evidence="14 15">
    <name type="scientific">Actinomadura madurae</name>
    <dbReference type="NCBI Taxonomy" id="1993"/>
    <lineage>
        <taxon>Bacteria</taxon>
        <taxon>Bacillati</taxon>
        <taxon>Actinomycetota</taxon>
        <taxon>Actinomycetes</taxon>
        <taxon>Streptosporangiales</taxon>
        <taxon>Thermomonosporaceae</taxon>
        <taxon>Actinomadura</taxon>
    </lineage>
</organism>
<dbReference type="PRINTS" id="PR00344">
    <property type="entry name" value="BCTRLSENSOR"/>
</dbReference>
<dbReference type="CDD" id="cd00082">
    <property type="entry name" value="HisKA"/>
    <property type="match status" value="1"/>
</dbReference>
<dbReference type="InterPro" id="IPR036097">
    <property type="entry name" value="HisK_dim/P_sf"/>
</dbReference>
<evidence type="ECO:0000256" key="11">
    <source>
        <dbReference type="SAM" id="Phobius"/>
    </source>
</evidence>
<dbReference type="Gene3D" id="6.10.340.10">
    <property type="match status" value="1"/>
</dbReference>
<reference evidence="14 15" key="1">
    <citation type="submission" date="2016-10" db="EMBL/GenBank/DDBJ databases">
        <authorList>
            <person name="de Groot N.N."/>
        </authorList>
    </citation>
    <scope>NUCLEOTIDE SEQUENCE [LARGE SCALE GENOMIC DNA]</scope>
    <source>
        <strain evidence="14 15">DSM 43067</strain>
    </source>
</reference>
<evidence type="ECO:0000313" key="14">
    <source>
        <dbReference type="EMBL" id="SFP89453.1"/>
    </source>
</evidence>
<dbReference type="Gene3D" id="3.30.565.10">
    <property type="entry name" value="Histidine kinase-like ATPase, C-terminal domain"/>
    <property type="match status" value="1"/>
</dbReference>
<dbReference type="EC" id="2.7.13.3" evidence="3"/>
<evidence type="ECO:0000313" key="15">
    <source>
        <dbReference type="Proteomes" id="UP000183413"/>
    </source>
</evidence>
<dbReference type="SMART" id="SM00388">
    <property type="entry name" value="HisKA"/>
    <property type="match status" value="1"/>
</dbReference>
<dbReference type="Pfam" id="PF00672">
    <property type="entry name" value="HAMP"/>
    <property type="match status" value="1"/>
</dbReference>
<keyword evidence="15" id="KW-1185">Reference proteome</keyword>
<dbReference type="Gene3D" id="1.10.287.130">
    <property type="match status" value="1"/>
</dbReference>
<evidence type="ECO:0000256" key="7">
    <source>
        <dbReference type="ARBA" id="ARBA00022777"/>
    </source>
</evidence>
<sequence>MSLRWKISAVIALVSTAAAVALSLTVHIAFARRQADEARRLQTERLDLVLREYARTGAPAFGGTLDDPDLPPELRRAAARGNHATLLDGDTIWAAAPAGGSVISLASTYEGRRAQLASLDRVLLFGSLAVVACGTGAGVLIGARLSSRLRRAAAAARQVADGEHGTRVGDAVGDRARDETADLARAVDAMATALQARLDAERRVTADIAHELRTPLTGLTTAAELLPPSRPAELVRDRVGALRGLVEDVLEVARLDTATERADLSEVPLGAFTSRRVQALAPGAEVAVRTDTVVATDPLRLERILTNVLANATRHGAHPIHVEVDGPTITIRDHGPGFPDDLLQEGPTRFRKGSTETPGGHGLGLTIAKGQAAVLGATLTLTNPPHGGAQVTLHLPYRP</sequence>
<proteinExistence type="predicted"/>
<evidence type="ECO:0000256" key="8">
    <source>
        <dbReference type="ARBA" id="ARBA00022989"/>
    </source>
</evidence>
<dbReference type="PANTHER" id="PTHR45436">
    <property type="entry name" value="SENSOR HISTIDINE KINASE YKOH"/>
    <property type="match status" value="1"/>
</dbReference>
<dbReference type="InParanoid" id="A0A1I5U2E1"/>
<evidence type="ECO:0000256" key="10">
    <source>
        <dbReference type="ARBA" id="ARBA00023136"/>
    </source>
</evidence>
<keyword evidence="6 11" id="KW-0812">Transmembrane</keyword>
<dbReference type="GO" id="GO:0005886">
    <property type="term" value="C:plasma membrane"/>
    <property type="evidence" value="ECO:0007669"/>
    <property type="project" value="UniProtKB-SubCell"/>
</dbReference>
<dbReference type="EMBL" id="FOVH01000019">
    <property type="protein sequence ID" value="SFP89453.1"/>
    <property type="molecule type" value="Genomic_DNA"/>
</dbReference>
<dbReference type="PROSITE" id="PS50885">
    <property type="entry name" value="HAMP"/>
    <property type="match status" value="1"/>
</dbReference>
<dbReference type="Pfam" id="PF00512">
    <property type="entry name" value="HisKA"/>
    <property type="match status" value="1"/>
</dbReference>
<dbReference type="InterPro" id="IPR005467">
    <property type="entry name" value="His_kinase_dom"/>
</dbReference>
<dbReference type="InterPro" id="IPR003660">
    <property type="entry name" value="HAMP_dom"/>
</dbReference>
<dbReference type="SUPFAM" id="SSF55874">
    <property type="entry name" value="ATPase domain of HSP90 chaperone/DNA topoisomerase II/histidine kinase"/>
    <property type="match status" value="1"/>
</dbReference>
<evidence type="ECO:0000259" key="13">
    <source>
        <dbReference type="PROSITE" id="PS50885"/>
    </source>
</evidence>
<dbReference type="InterPro" id="IPR050428">
    <property type="entry name" value="TCS_sensor_his_kinase"/>
</dbReference>
<dbReference type="Proteomes" id="UP000183413">
    <property type="component" value="Unassembled WGS sequence"/>
</dbReference>
<dbReference type="SMART" id="SM00304">
    <property type="entry name" value="HAMP"/>
    <property type="match status" value="1"/>
</dbReference>
<keyword evidence="9" id="KW-0902">Two-component regulatory system</keyword>
<dbReference type="PROSITE" id="PS50109">
    <property type="entry name" value="HIS_KIN"/>
    <property type="match status" value="1"/>
</dbReference>
<comment type="catalytic activity">
    <reaction evidence="1">
        <text>ATP + protein L-histidine = ADP + protein N-phospho-L-histidine.</text>
        <dbReference type="EC" id="2.7.13.3"/>
    </reaction>
</comment>
<dbReference type="STRING" id="1993.SAMN04489713_1193"/>
<evidence type="ECO:0000256" key="5">
    <source>
        <dbReference type="ARBA" id="ARBA00022679"/>
    </source>
</evidence>
<evidence type="ECO:0000256" key="9">
    <source>
        <dbReference type="ARBA" id="ARBA00023012"/>
    </source>
</evidence>